<feature type="transmembrane region" description="Helical" evidence="2">
    <location>
        <begin position="223"/>
        <end position="241"/>
    </location>
</feature>
<feature type="transmembrane region" description="Helical" evidence="2">
    <location>
        <begin position="99"/>
        <end position="122"/>
    </location>
</feature>
<sequence>MKISLGRQSILLLGVNGLFVLAGALSGTFLNVYLWKSRPDYAMLGWFTISQQIALGLTFWLAGKWVKEHNKMYALRLGTALSGVFYMLVLWAGPKAVDWIWPLGILLGCALGLFWITFNVVYFEVTDRENRDLFNGWVGLLGSMTGIIGPWFSGLIISRMADNTGYRLIFTVSLVIYVIAVVFSFFLKKREVSGTYRWSEPWRQLSAKDSPWRPLGMGLFAQGVREGVFAFLIALLVYIATKQEYKLGQFSLITSAVALVSYWAAGKWFKPQYRSRGMLAGAILLFIVLLPLLWKVSYGTLLIMGIGSALSMPLYILPMISAGFDLMGTSGENVEKRVELVVLRELCLMVGRLFGLAVFILTVMNGPSLQTLTWLIVVLGAFPLIGWIFMRKMLVQPDQQKPSA</sequence>
<dbReference type="RefSeq" id="WP_301248659.1">
    <property type="nucleotide sequence ID" value="NZ_JAROCD010000012.1"/>
</dbReference>
<feature type="transmembrane region" description="Helical" evidence="2">
    <location>
        <begin position="247"/>
        <end position="265"/>
    </location>
</feature>
<reference evidence="3" key="1">
    <citation type="submission" date="2023-03" db="EMBL/GenBank/DDBJ databases">
        <title>MT1 and MT2 Draft Genomes of Novel Species.</title>
        <authorList>
            <person name="Venkateswaran K."/>
        </authorList>
    </citation>
    <scope>NUCLEOTIDE SEQUENCE</scope>
    <source>
        <strain evidence="3">F6_3S_P_1C</strain>
    </source>
</reference>
<protein>
    <submittedName>
        <fullName evidence="3">MFS transporter</fullName>
    </submittedName>
</protein>
<comment type="caution">
    <text evidence="3">The sequence shown here is derived from an EMBL/GenBank/DDBJ whole genome shotgun (WGS) entry which is preliminary data.</text>
</comment>
<evidence type="ECO:0000256" key="1">
    <source>
        <dbReference type="ARBA" id="ARBA00004651"/>
    </source>
</evidence>
<dbReference type="InterPro" id="IPR011701">
    <property type="entry name" value="MFS"/>
</dbReference>
<evidence type="ECO:0000313" key="3">
    <source>
        <dbReference type="EMBL" id="MDN4604249.1"/>
    </source>
</evidence>
<feature type="transmembrane region" description="Helical" evidence="2">
    <location>
        <begin position="41"/>
        <end position="61"/>
    </location>
</feature>
<organism evidence="3 4">
    <name type="scientific">Paenibacillus vandeheii</name>
    <dbReference type="NCBI Taxonomy" id="3035917"/>
    <lineage>
        <taxon>Bacteria</taxon>
        <taxon>Bacillati</taxon>
        <taxon>Bacillota</taxon>
        <taxon>Bacilli</taxon>
        <taxon>Bacillales</taxon>
        <taxon>Paenibacillaceae</taxon>
        <taxon>Paenibacillus</taxon>
    </lineage>
</organism>
<comment type="subcellular location">
    <subcellularLocation>
        <location evidence="1">Cell membrane</location>
        <topology evidence="1">Multi-pass membrane protein</topology>
    </subcellularLocation>
</comment>
<feature type="transmembrane region" description="Helical" evidence="2">
    <location>
        <begin position="165"/>
        <end position="187"/>
    </location>
</feature>
<name>A0ABT8JGQ2_9BACL</name>
<keyword evidence="2" id="KW-0812">Transmembrane</keyword>
<dbReference type="PANTHER" id="PTHR23526:SF2">
    <property type="entry name" value="MAJOR FACILITATOR SUPERFAMILY (MFS) PROFILE DOMAIN-CONTAINING PROTEIN"/>
    <property type="match status" value="1"/>
</dbReference>
<dbReference type="PANTHER" id="PTHR23526">
    <property type="entry name" value="INTEGRAL MEMBRANE TRANSPORT PROTEIN-RELATED"/>
    <property type="match status" value="1"/>
</dbReference>
<feature type="transmembrane region" description="Helical" evidence="2">
    <location>
        <begin position="371"/>
        <end position="390"/>
    </location>
</feature>
<dbReference type="InterPro" id="IPR036259">
    <property type="entry name" value="MFS_trans_sf"/>
</dbReference>
<feature type="transmembrane region" description="Helical" evidence="2">
    <location>
        <begin position="73"/>
        <end position="93"/>
    </location>
</feature>
<dbReference type="Gene3D" id="1.20.1250.20">
    <property type="entry name" value="MFS general substrate transporter like domains"/>
    <property type="match status" value="1"/>
</dbReference>
<accession>A0ABT8JGQ2</accession>
<dbReference type="CDD" id="cd06174">
    <property type="entry name" value="MFS"/>
    <property type="match status" value="1"/>
</dbReference>
<gene>
    <name evidence="3" type="ORF">P5G61_23625</name>
</gene>
<feature type="transmembrane region" description="Helical" evidence="2">
    <location>
        <begin position="300"/>
        <end position="320"/>
    </location>
</feature>
<evidence type="ECO:0000256" key="2">
    <source>
        <dbReference type="SAM" id="Phobius"/>
    </source>
</evidence>
<feature type="transmembrane region" description="Helical" evidence="2">
    <location>
        <begin position="12"/>
        <end position="35"/>
    </location>
</feature>
<feature type="transmembrane region" description="Helical" evidence="2">
    <location>
        <begin position="277"/>
        <end position="294"/>
    </location>
</feature>
<keyword evidence="2" id="KW-0472">Membrane</keyword>
<feature type="transmembrane region" description="Helical" evidence="2">
    <location>
        <begin position="341"/>
        <end position="365"/>
    </location>
</feature>
<proteinExistence type="predicted"/>
<keyword evidence="4" id="KW-1185">Reference proteome</keyword>
<feature type="transmembrane region" description="Helical" evidence="2">
    <location>
        <begin position="134"/>
        <end position="153"/>
    </location>
</feature>
<dbReference type="Proteomes" id="UP001174205">
    <property type="component" value="Unassembled WGS sequence"/>
</dbReference>
<evidence type="ECO:0000313" key="4">
    <source>
        <dbReference type="Proteomes" id="UP001174205"/>
    </source>
</evidence>
<dbReference type="Pfam" id="PF07690">
    <property type="entry name" value="MFS_1"/>
    <property type="match status" value="1"/>
</dbReference>
<dbReference type="InterPro" id="IPR052528">
    <property type="entry name" value="Sugar_transport-like"/>
</dbReference>
<keyword evidence="2" id="KW-1133">Transmembrane helix</keyword>
<dbReference type="SUPFAM" id="SSF103473">
    <property type="entry name" value="MFS general substrate transporter"/>
    <property type="match status" value="1"/>
</dbReference>
<dbReference type="EMBL" id="JAROCD010000012">
    <property type="protein sequence ID" value="MDN4604249.1"/>
    <property type="molecule type" value="Genomic_DNA"/>
</dbReference>